<dbReference type="SMART" id="SM01152">
    <property type="entry name" value="DUF167"/>
    <property type="match status" value="1"/>
</dbReference>
<evidence type="ECO:0000256" key="3">
    <source>
        <dbReference type="SAM" id="MobiDB-lite"/>
    </source>
</evidence>
<dbReference type="PATRIC" id="fig|1096930.3.peg.3016"/>
<dbReference type="RefSeq" id="WP_021234853.1">
    <property type="nucleotide sequence ID" value="NZ_ATHL01000095.1"/>
</dbReference>
<dbReference type="SUPFAM" id="SSF69786">
    <property type="entry name" value="YggU-like"/>
    <property type="match status" value="1"/>
</dbReference>
<evidence type="ECO:0000313" key="4">
    <source>
        <dbReference type="EMBL" id="EQB12592.1"/>
    </source>
</evidence>
<organism evidence="4 5">
    <name type="scientific">Novosphingobium lindaniclasticum LE124</name>
    <dbReference type="NCBI Taxonomy" id="1096930"/>
    <lineage>
        <taxon>Bacteria</taxon>
        <taxon>Pseudomonadati</taxon>
        <taxon>Pseudomonadota</taxon>
        <taxon>Alphaproteobacteria</taxon>
        <taxon>Sphingomonadales</taxon>
        <taxon>Sphingomonadaceae</taxon>
        <taxon>Novosphingobium</taxon>
    </lineage>
</organism>
<name>T0HHT2_9SPHN</name>
<protein>
    <recommendedName>
        <fullName evidence="2">UPF0235 protein L284_15165</fullName>
    </recommendedName>
</protein>
<evidence type="ECO:0000256" key="1">
    <source>
        <dbReference type="ARBA" id="ARBA00010364"/>
    </source>
</evidence>
<comment type="similarity">
    <text evidence="1 2">Belongs to the UPF0235 family.</text>
</comment>
<evidence type="ECO:0000256" key="2">
    <source>
        <dbReference type="HAMAP-Rule" id="MF_00634"/>
    </source>
</evidence>
<evidence type="ECO:0000313" key="5">
    <source>
        <dbReference type="Proteomes" id="UP000015527"/>
    </source>
</evidence>
<dbReference type="Pfam" id="PF02594">
    <property type="entry name" value="DUF167"/>
    <property type="match status" value="1"/>
</dbReference>
<dbReference type="Gene3D" id="3.30.1200.10">
    <property type="entry name" value="YggU-like"/>
    <property type="match status" value="1"/>
</dbReference>
<keyword evidence="5" id="KW-1185">Reference proteome</keyword>
<proteinExistence type="inferred from homology"/>
<dbReference type="NCBIfam" id="TIGR00251">
    <property type="entry name" value="DUF167 family protein"/>
    <property type="match status" value="1"/>
</dbReference>
<feature type="region of interest" description="Disordered" evidence="3">
    <location>
        <begin position="93"/>
        <end position="117"/>
    </location>
</feature>
<reference evidence="4 5" key="1">
    <citation type="journal article" date="2013" name="Genome Announc.">
        <title>Genome Sequence of Novosphingobium lindaniclasticum LE124T, Isolated from a Hexachlorocyclohexane Dumpsite.</title>
        <authorList>
            <person name="Saxena A."/>
            <person name="Nayyar N."/>
            <person name="Sangwan N."/>
            <person name="Kumari R."/>
            <person name="Khurana J.P."/>
            <person name="Lal R."/>
        </authorList>
    </citation>
    <scope>NUCLEOTIDE SEQUENCE [LARGE SCALE GENOMIC DNA]</scope>
    <source>
        <strain evidence="4 5">LE124</strain>
    </source>
</reference>
<dbReference type="AlphaFoldDB" id="T0HHT2"/>
<comment type="caution">
    <text evidence="4">The sequence shown here is derived from an EMBL/GenBank/DDBJ whole genome shotgun (WGS) entry which is preliminary data.</text>
</comment>
<sequence>MAKAKMPLPPMEALRDLIDREGRLAVRVTPGARGEALEIVGGRLMAKVRAKPEDGKANEAVRILLAAALGLAASRVELLGGVTSRQKQFHVKLPTRAGEGDHAQHGGEASASSPEGW</sequence>
<dbReference type="EMBL" id="ATHL01000095">
    <property type="protein sequence ID" value="EQB12592.1"/>
    <property type="molecule type" value="Genomic_DNA"/>
</dbReference>
<dbReference type="InterPro" id="IPR003746">
    <property type="entry name" value="DUF167"/>
</dbReference>
<dbReference type="eggNOG" id="COG1872">
    <property type="taxonomic scope" value="Bacteria"/>
</dbReference>
<accession>T0HHT2</accession>
<dbReference type="InterPro" id="IPR036591">
    <property type="entry name" value="YggU-like_sf"/>
</dbReference>
<gene>
    <name evidence="4" type="ORF">L284_15165</name>
</gene>
<dbReference type="HAMAP" id="MF_00634">
    <property type="entry name" value="UPF0235"/>
    <property type="match status" value="1"/>
</dbReference>
<dbReference type="OrthoDB" id="3176309at2"/>
<dbReference type="Proteomes" id="UP000015527">
    <property type="component" value="Unassembled WGS sequence"/>
</dbReference>